<dbReference type="InterPro" id="IPR002909">
    <property type="entry name" value="IPT_dom"/>
</dbReference>
<dbReference type="AlphaFoldDB" id="A0A921K2J6"/>
<evidence type="ECO:0000313" key="3">
    <source>
        <dbReference type="EMBL" id="HJF07195.1"/>
    </source>
</evidence>
<dbReference type="Gene3D" id="2.60.40.10">
    <property type="entry name" value="Immunoglobulins"/>
    <property type="match status" value="5"/>
</dbReference>
<evidence type="ECO:0000256" key="1">
    <source>
        <dbReference type="SAM" id="SignalP"/>
    </source>
</evidence>
<accession>A0A921K2J6</accession>
<organism evidence="3 4">
    <name type="scientific">Phocaeicola coprocola</name>
    <dbReference type="NCBI Taxonomy" id="310298"/>
    <lineage>
        <taxon>Bacteria</taxon>
        <taxon>Pseudomonadati</taxon>
        <taxon>Bacteroidota</taxon>
        <taxon>Bacteroidia</taxon>
        <taxon>Bacteroidales</taxon>
        <taxon>Bacteroidaceae</taxon>
        <taxon>Phocaeicola</taxon>
    </lineage>
</organism>
<sequence>MKTNRLSVLCLAGALLLTGVSFTSCLKGDDVDTNQYVGGISLNVFGPSPVARGGELRFLGSGMNQVTAVVIPGCADITDINVISDREIRITVPQEAQPGLVTLRTPNGDITTKTELTFTEPISIENFTPATVLPGDELTIEGEYLNLIHEVIFADDVTVTEEDFITHERNMIKLLVPEEAQTGQIILSDGEELPNLIYSEEDLVVTLPSVETVVNKENAKPGDVVEINGENLDLVRQMLMPDGTEVEFTVTSPNIIEFILPENASDGDVVVVPASGVKVTVAHLTMAVPTNLVATPASGLRGGDEIVLTGLNLDVVTSLSFPGVAENVQPAFLSEKELTVVMPEAAQSGSLILNTKSGKQVSIVIETLKPLVGSYNPSSIPAGESLLINGQNLDLVASVTFGGGQTVAVSSSSASQLSVSVPMEAETGNIVLNMYNGETVEAPSLTITKPQCCYVMNLPEKVDAGALLELEVANGDKLTQVNVNGSQVQFILRDSKLMISLPAETVGEATLELVSSNGSISYQIEIVGSMGTLIYEGPLATGSWANSAQISSNMFATAQVGQVITVVVSDLQAGAQGSFKNSSWAAIAPGTEYFNIDGNFSLTITQDILTQLQSGGLIISGQNYTIES</sequence>
<proteinExistence type="predicted"/>
<keyword evidence="1" id="KW-0732">Signal</keyword>
<dbReference type="EMBL" id="DYXD01000067">
    <property type="protein sequence ID" value="HJF07195.1"/>
    <property type="molecule type" value="Genomic_DNA"/>
</dbReference>
<dbReference type="PROSITE" id="PS51257">
    <property type="entry name" value="PROKAR_LIPOPROTEIN"/>
    <property type="match status" value="1"/>
</dbReference>
<reference evidence="3" key="2">
    <citation type="submission" date="2021-09" db="EMBL/GenBank/DDBJ databases">
        <authorList>
            <person name="Gilroy R."/>
        </authorList>
    </citation>
    <scope>NUCLEOTIDE SEQUENCE</scope>
    <source>
        <strain evidence="3">CHK165-8395</strain>
    </source>
</reference>
<dbReference type="InterPro" id="IPR014756">
    <property type="entry name" value="Ig_E-set"/>
</dbReference>
<evidence type="ECO:0000313" key="4">
    <source>
        <dbReference type="Proteomes" id="UP000718012"/>
    </source>
</evidence>
<feature type="signal peptide" evidence="1">
    <location>
        <begin position="1"/>
        <end position="23"/>
    </location>
</feature>
<dbReference type="Pfam" id="PF01833">
    <property type="entry name" value="TIG"/>
    <property type="match status" value="1"/>
</dbReference>
<feature type="chain" id="PRO_5038129272" evidence="1">
    <location>
        <begin position="24"/>
        <end position="628"/>
    </location>
</feature>
<dbReference type="InterPro" id="IPR013783">
    <property type="entry name" value="Ig-like_fold"/>
</dbReference>
<dbReference type="SUPFAM" id="SSF81296">
    <property type="entry name" value="E set domains"/>
    <property type="match status" value="1"/>
</dbReference>
<comment type="caution">
    <text evidence="3">The sequence shown here is derived from an EMBL/GenBank/DDBJ whole genome shotgun (WGS) entry which is preliminary data.</text>
</comment>
<evidence type="ECO:0000259" key="2">
    <source>
        <dbReference type="Pfam" id="PF01833"/>
    </source>
</evidence>
<feature type="domain" description="IPT/TIG" evidence="2">
    <location>
        <begin position="370"/>
        <end position="436"/>
    </location>
</feature>
<dbReference type="Proteomes" id="UP000718012">
    <property type="component" value="Unassembled WGS sequence"/>
</dbReference>
<gene>
    <name evidence="3" type="ORF">K8U81_03245</name>
</gene>
<feature type="non-terminal residue" evidence="3">
    <location>
        <position position="628"/>
    </location>
</feature>
<name>A0A921K2J6_9BACT</name>
<reference evidence="3" key="1">
    <citation type="journal article" date="2021" name="PeerJ">
        <title>Extensive microbial diversity within the chicken gut microbiome revealed by metagenomics and culture.</title>
        <authorList>
            <person name="Gilroy R."/>
            <person name="Ravi A."/>
            <person name="Getino M."/>
            <person name="Pursley I."/>
            <person name="Horton D.L."/>
            <person name="Alikhan N.F."/>
            <person name="Baker D."/>
            <person name="Gharbi K."/>
            <person name="Hall N."/>
            <person name="Watson M."/>
            <person name="Adriaenssens E.M."/>
            <person name="Foster-Nyarko E."/>
            <person name="Jarju S."/>
            <person name="Secka A."/>
            <person name="Antonio M."/>
            <person name="Oren A."/>
            <person name="Chaudhuri R.R."/>
            <person name="La Ragione R."/>
            <person name="Hildebrand F."/>
            <person name="Pallen M.J."/>
        </authorList>
    </citation>
    <scope>NUCLEOTIDE SEQUENCE</scope>
    <source>
        <strain evidence="3">CHK165-8395</strain>
    </source>
</reference>
<protein>
    <submittedName>
        <fullName evidence="3">IPT/TIG domain-containing protein</fullName>
    </submittedName>
</protein>